<keyword evidence="9" id="KW-0732">Signal</keyword>
<feature type="transmembrane region" description="Helical" evidence="8">
    <location>
        <begin position="209"/>
        <end position="235"/>
    </location>
</feature>
<evidence type="ECO:0000256" key="2">
    <source>
        <dbReference type="ARBA" id="ARBA00012944"/>
    </source>
</evidence>
<protein>
    <recommendedName>
        <fullName evidence="2">NADH:ubiquinone reductase (H(+)-translocating)</fullName>
        <ecNumber evidence="2">7.1.1.2</ecNumber>
    </recommendedName>
    <alternativeName>
        <fullName evidence="6">NADH dehydrogenase subunit 5</fullName>
    </alternativeName>
</protein>
<evidence type="ECO:0000313" key="11">
    <source>
        <dbReference type="EMBL" id="AXR86355.1"/>
    </source>
</evidence>
<feature type="signal peptide" evidence="9">
    <location>
        <begin position="1"/>
        <end position="21"/>
    </location>
</feature>
<organism evidence="11">
    <name type="scientific">Lamellodiscus spari</name>
    <dbReference type="NCBI Taxonomy" id="330065"/>
    <lineage>
        <taxon>Eukaryota</taxon>
        <taxon>Metazoa</taxon>
        <taxon>Spiralia</taxon>
        <taxon>Lophotrochozoa</taxon>
        <taxon>Platyhelminthes</taxon>
        <taxon>Monogenea</taxon>
        <taxon>Monopisthocotylea</taxon>
        <taxon>Dactylogyridea</taxon>
        <taxon>Diplectanidae</taxon>
        <taxon>Lamellodiscus</taxon>
    </lineage>
</organism>
<evidence type="ECO:0000256" key="5">
    <source>
        <dbReference type="ARBA" id="ARBA00023136"/>
    </source>
</evidence>
<feature type="transmembrane region" description="Helical" evidence="8">
    <location>
        <begin position="307"/>
        <end position="328"/>
    </location>
</feature>
<keyword evidence="4 8" id="KW-1133">Transmembrane helix</keyword>
<evidence type="ECO:0000256" key="8">
    <source>
        <dbReference type="SAM" id="Phobius"/>
    </source>
</evidence>
<reference evidence="11" key="1">
    <citation type="submission" date="2018-05" db="EMBL/GenBank/DDBJ databases">
        <authorList>
            <person name="Lanie J.A."/>
            <person name="Ng W.-L."/>
            <person name="Kazmierczak K.M."/>
            <person name="Andrzejewski T.M."/>
            <person name="Davidsen T.M."/>
            <person name="Wayne K.J."/>
            <person name="Tettelin H."/>
            <person name="Glass J.I."/>
            <person name="Rusch D."/>
            <person name="Podicherti R."/>
            <person name="Tsui H.-C.T."/>
            <person name="Winkler M.E."/>
        </authorList>
    </citation>
    <scope>NUCLEOTIDE SEQUENCE</scope>
</reference>
<feature type="transmembrane region" description="Helical" evidence="8">
    <location>
        <begin position="39"/>
        <end position="59"/>
    </location>
</feature>
<evidence type="ECO:0000256" key="7">
    <source>
        <dbReference type="ARBA" id="ARBA00049551"/>
    </source>
</evidence>
<geneLocation type="mitochondrion" evidence="11"/>
<dbReference type="InterPro" id="IPR001750">
    <property type="entry name" value="ND/Mrp_TM"/>
</dbReference>
<comment type="subcellular location">
    <subcellularLocation>
        <location evidence="1">Membrane</location>
        <topology evidence="1">Multi-pass membrane protein</topology>
    </subcellularLocation>
</comment>
<dbReference type="InterPro" id="IPR003945">
    <property type="entry name" value="NU5C-like"/>
</dbReference>
<dbReference type="PANTHER" id="PTHR42829:SF2">
    <property type="entry name" value="NADH-UBIQUINONE OXIDOREDUCTASE CHAIN 5"/>
    <property type="match status" value="1"/>
</dbReference>
<feature type="transmembrane region" description="Helical" evidence="8">
    <location>
        <begin position="411"/>
        <end position="432"/>
    </location>
</feature>
<dbReference type="PANTHER" id="PTHR42829">
    <property type="entry name" value="NADH-UBIQUINONE OXIDOREDUCTASE CHAIN 5"/>
    <property type="match status" value="1"/>
</dbReference>
<evidence type="ECO:0000259" key="10">
    <source>
        <dbReference type="Pfam" id="PF00361"/>
    </source>
</evidence>
<evidence type="ECO:0000256" key="9">
    <source>
        <dbReference type="SAM" id="SignalP"/>
    </source>
</evidence>
<accession>A0A346Q029</accession>
<dbReference type="EMBL" id="MH328204">
    <property type="protein sequence ID" value="AXR86355.1"/>
    <property type="molecule type" value="Genomic_DNA"/>
</dbReference>
<dbReference type="GO" id="GO:0003954">
    <property type="term" value="F:NADH dehydrogenase activity"/>
    <property type="evidence" value="ECO:0007669"/>
    <property type="project" value="TreeGrafter"/>
</dbReference>
<dbReference type="GO" id="GO:0008137">
    <property type="term" value="F:NADH dehydrogenase (ubiquinone) activity"/>
    <property type="evidence" value="ECO:0007669"/>
    <property type="project" value="UniProtKB-EC"/>
</dbReference>
<dbReference type="GO" id="GO:0015990">
    <property type="term" value="P:electron transport coupled proton transport"/>
    <property type="evidence" value="ECO:0007669"/>
    <property type="project" value="TreeGrafter"/>
</dbReference>
<sequence length="467" mass="52220">MSLIFLFLCNTLLFLLDNSISLNINFCNSFNINCGLEILFLDWIGLFMLCVCYFIVLFYSKHYFGGEIDNLNKLILLFVTIMVGLIISNNVLVSLVWWEFLGVSSFFLILWYSNFDTSHAGVVTLVSSRFGDVALFFLVGSFFGGGLNIFLPLLALLVIGSKSASFPLSSWLIEAMRAPTPVSSLVHSSTLVAAGVWFLNNYFSLLNSLSLNVVLLFSLITITISIINLNFYIDLKKLIALSTCNNINWCIVFSILGFSDLAMIQLLVHGISKCLLFCSVGNQLNANLGNQASYNSTLLFSQSSNNIFTINILILIVSGIFFNGIYFSKHILLCILNGNNNFFICVLLYFLVLGSYIYSFRLFFLFFNNSNFGLVSGLNSNFYFCNVLILLGGFSCYYLSSSLNELTVINYNCCLLYILMPFLGGFLGYYSSLINSNIAWNSVLFSGLDLLVTMSYSLINSISNTIY</sequence>
<comment type="catalytic activity">
    <reaction evidence="7">
        <text>a ubiquinone + NADH + 5 H(+)(in) = a ubiquinol + NAD(+) + 4 H(+)(out)</text>
        <dbReference type="Rhea" id="RHEA:29091"/>
        <dbReference type="Rhea" id="RHEA-COMP:9565"/>
        <dbReference type="Rhea" id="RHEA-COMP:9566"/>
        <dbReference type="ChEBI" id="CHEBI:15378"/>
        <dbReference type="ChEBI" id="CHEBI:16389"/>
        <dbReference type="ChEBI" id="CHEBI:17976"/>
        <dbReference type="ChEBI" id="CHEBI:57540"/>
        <dbReference type="ChEBI" id="CHEBI:57945"/>
        <dbReference type="EC" id="7.1.1.2"/>
    </reaction>
</comment>
<feature type="chain" id="PRO_5016716313" description="NADH:ubiquinone reductase (H(+)-translocating)" evidence="9">
    <location>
        <begin position="22"/>
        <end position="467"/>
    </location>
</feature>
<evidence type="ECO:0000256" key="4">
    <source>
        <dbReference type="ARBA" id="ARBA00022989"/>
    </source>
</evidence>
<keyword evidence="11" id="KW-0496">Mitochondrion</keyword>
<dbReference type="AlphaFoldDB" id="A0A346Q029"/>
<feature type="transmembrane region" description="Helical" evidence="8">
    <location>
        <begin position="185"/>
        <end position="203"/>
    </location>
</feature>
<dbReference type="Pfam" id="PF00361">
    <property type="entry name" value="Proton_antipo_M"/>
    <property type="match status" value="1"/>
</dbReference>
<feature type="transmembrane region" description="Helical" evidence="8">
    <location>
        <begin position="438"/>
        <end position="459"/>
    </location>
</feature>
<keyword evidence="5 8" id="KW-0472">Membrane</keyword>
<dbReference type="GO" id="GO:0042773">
    <property type="term" value="P:ATP synthesis coupled electron transport"/>
    <property type="evidence" value="ECO:0007669"/>
    <property type="project" value="InterPro"/>
</dbReference>
<evidence type="ECO:0000256" key="3">
    <source>
        <dbReference type="ARBA" id="ARBA00022692"/>
    </source>
</evidence>
<evidence type="ECO:0000256" key="1">
    <source>
        <dbReference type="ARBA" id="ARBA00004141"/>
    </source>
</evidence>
<proteinExistence type="predicted"/>
<feature type="transmembrane region" description="Helical" evidence="8">
    <location>
        <begin position="71"/>
        <end position="89"/>
    </location>
</feature>
<dbReference type="GO" id="GO:0016020">
    <property type="term" value="C:membrane"/>
    <property type="evidence" value="ECO:0007669"/>
    <property type="project" value="UniProtKB-SubCell"/>
</dbReference>
<gene>
    <name evidence="11" type="primary">nad5</name>
</gene>
<dbReference type="EC" id="7.1.1.2" evidence="2"/>
<evidence type="ECO:0000256" key="6">
    <source>
        <dbReference type="ARBA" id="ARBA00031027"/>
    </source>
</evidence>
<feature type="domain" description="NADH:quinone oxidoreductase/Mrp antiporter transmembrane" evidence="10">
    <location>
        <begin position="88"/>
        <end position="347"/>
    </location>
</feature>
<feature type="transmembrane region" description="Helical" evidence="8">
    <location>
        <begin position="247"/>
        <end position="268"/>
    </location>
</feature>
<keyword evidence="3 8" id="KW-0812">Transmembrane</keyword>
<name>A0A346Q029_9PLAT</name>
<feature type="transmembrane region" description="Helical" evidence="8">
    <location>
        <begin position="380"/>
        <end position="399"/>
    </location>
</feature>
<feature type="transmembrane region" description="Helical" evidence="8">
    <location>
        <begin position="340"/>
        <end position="360"/>
    </location>
</feature>